<feature type="compositionally biased region" description="Basic and acidic residues" evidence="1">
    <location>
        <begin position="51"/>
        <end position="64"/>
    </location>
</feature>
<proteinExistence type="predicted"/>
<accession>A0A4U6S200</accession>
<evidence type="ECO:0000313" key="2">
    <source>
        <dbReference type="EMBL" id="TKV81170.1"/>
    </source>
</evidence>
<comment type="caution">
    <text evidence="2">The sequence shown here is derived from an EMBL/GenBank/DDBJ whole genome shotgun (WGS) entry which is preliminary data.</text>
</comment>
<reference evidence="2 3" key="1">
    <citation type="submission" date="2019-05" db="EMBL/GenBank/DDBJ databases">
        <title>Draft Genome of Bradyrhizobium elkanii strain SEMIA 938, Used in Commercial Inoculants for Lupinus spp. in Brazil.</title>
        <authorList>
            <person name="Hungria M."/>
            <person name="Delamuta J.R.M."/>
            <person name="Ribeiro R.A."/>
            <person name="Nogueira M.A."/>
        </authorList>
    </citation>
    <scope>NUCLEOTIDE SEQUENCE [LARGE SCALE GENOMIC DNA]</scope>
    <source>
        <strain evidence="2 3">Semia 938</strain>
    </source>
</reference>
<dbReference type="EMBL" id="SZZP01000007">
    <property type="protein sequence ID" value="TKV81170.1"/>
    <property type="molecule type" value="Genomic_DNA"/>
</dbReference>
<dbReference type="AlphaFoldDB" id="A0A4U6S200"/>
<protein>
    <submittedName>
        <fullName evidence="2">Uncharacterized protein</fullName>
    </submittedName>
</protein>
<evidence type="ECO:0000313" key="3">
    <source>
        <dbReference type="Proteomes" id="UP000305095"/>
    </source>
</evidence>
<feature type="region of interest" description="Disordered" evidence="1">
    <location>
        <begin position="1"/>
        <end position="65"/>
    </location>
</feature>
<evidence type="ECO:0000256" key="1">
    <source>
        <dbReference type="SAM" id="MobiDB-lite"/>
    </source>
</evidence>
<gene>
    <name evidence="2" type="ORF">FDV58_13655</name>
</gene>
<dbReference type="Proteomes" id="UP000305095">
    <property type="component" value="Unassembled WGS sequence"/>
</dbReference>
<dbReference type="RefSeq" id="WP_137478687.1">
    <property type="nucleotide sequence ID" value="NZ_SZZP01000007.1"/>
</dbReference>
<sequence length="100" mass="11351">MNKALRRGSHFGPACDGNSDIGGVNRRKRQLERASQSFEGMSKAQCSEAIAHQEHSRTRIDPHQGRRPSLMQALFVLMYGLMANESIAAIRQAETWRRKR</sequence>
<name>A0A4U6S200_BRAEL</name>
<organism evidence="2 3">
    <name type="scientific">Bradyrhizobium elkanii</name>
    <dbReference type="NCBI Taxonomy" id="29448"/>
    <lineage>
        <taxon>Bacteria</taxon>
        <taxon>Pseudomonadati</taxon>
        <taxon>Pseudomonadota</taxon>
        <taxon>Alphaproteobacteria</taxon>
        <taxon>Hyphomicrobiales</taxon>
        <taxon>Nitrobacteraceae</taxon>
        <taxon>Bradyrhizobium</taxon>
    </lineage>
</organism>